<feature type="coiled-coil region" evidence="12">
    <location>
        <begin position="61"/>
        <end position="218"/>
    </location>
</feature>
<dbReference type="Proteomes" id="UP000682877">
    <property type="component" value="Chromosome 8"/>
</dbReference>
<evidence type="ECO:0000256" key="8">
    <source>
        <dbReference type="ARBA" id="ARBA00024186"/>
    </source>
</evidence>
<dbReference type="GO" id="GO:0005652">
    <property type="term" value="C:nuclear lamina"/>
    <property type="evidence" value="ECO:0007669"/>
    <property type="project" value="UniProtKB-SubCell"/>
</dbReference>
<dbReference type="Gene3D" id="3.20.10.10">
    <property type="entry name" value="D-amino Acid Aminotransferase, subunit A, domain 2"/>
    <property type="match status" value="1"/>
</dbReference>
<evidence type="ECO:0000256" key="10">
    <source>
        <dbReference type="RuleBase" id="RU004516"/>
    </source>
</evidence>
<sequence length="1293" mass="147930">MGLLLLEKNELSSKYEEIKASVDESDLTHRREQSAYVSALAEAKKREESLKKDVGIAKECISSLEKTLHEMRAECAETKVSAGSTLSEAHVMIEDALKKHADAEAKMRAAEALQAEANRYHRIAERKLKEVESREDDLTRRLASFKSESETKENEMVIERQTLNERRKSLQQEQERLLDAQVSLNQREDHIFARSQELAELEKGLDTAKTTFEEERKAFEVKKSNLEIALALRAKREEAVSERESSLLKKEQELLVAEEKIASKESELIQNVLANQEVILRTRKSDVEAELECKSKSVEVEIESKRRAWELREVDIKQREDLVGEKEHDLEVQSRALAEKEKDITEKSYNLEEKEKNLIATEKDINLKTTLLESEKERLRKLDLELQQSLISLEDKRKRVDSATQKLEALKSETSELSTLEMKLKEELDDLRAQKLEMLAEADRLKVEKAKFEAEWEHIDVKREELRKEAEYITRQREAFSMYLKDERDNIKEERDALRNQHKNDVESLNREREEFMNKMVEEHSEWLSKIQRERADFLLGIEMQKRELEYCIENKREELENSSRDREKAFEQEKKMEEERIQSLKEMAEKELEHVQVELKRLDAERLEIKLDRERREREWAELKDSVEELKVQREKLETQRHMLRAERDEIRHEIEELKKLENLKVALDDMSMAKMQLSNLERSWEKVSALKQKVVSRDDELDLQNGVSTVSNSEDGYNSSMERQNGLTPSSATPFSWIKRYTTNLIFKTSPEISPLTHHHEEEGGLPSEKLKRESSKREEKAYTEGLSIAVERLEAGRKRRGNTSGDDTSEPSNNKKMKHDVTQKYSDEADTQSVISSPQNVPEDKHELPSSHTQTPSGMVVISETVKITTVTCETEVTNKVTTLECSESPSEAGRKMGEETQDETVMNPFGDWFLEKIRIRHSPSPVSSNFIISEVSPNRCDAVSSSTTGVTELAEIDWDKIDFGLKPTDYMYAMKCSRDGEFSQGQLQPFGNIEINPSAAVLNYGQGLFEGLKAYRKQDGNILLFRPEENAIRMINGAERMCMPSPTVDQFVEAVKTTVLANKRWIPPPGKGSLYIRPLLMGTGAVLGLAPAPEYTFLIFVSPVGNYFKEGVAPINLIVETEFHRATPGGTGGVKTIGNYAAVLKAQSIAKAKGYSDVLYLDCLHKRYLEEVSSCNIFIVKDNVISTPEIKGTILPGITRKSIIEVARSQGFKVEKRNVTVDELVEADEVFCTGTAVVLSPVGSITYKSQRFSYGEDGFGTVSKQLYTSLTSVQMGLSEDNMNWTVQLS</sequence>
<comment type="similarity">
    <text evidence="2 11">Belongs to the class-IV pyridoxal-phosphate-dependent aminotransferase family.</text>
</comment>
<dbReference type="SUPFAM" id="SSF56752">
    <property type="entry name" value="D-aminoacid aminotransferase-like PLP-dependent enzymes"/>
    <property type="match status" value="1"/>
</dbReference>
<evidence type="ECO:0000313" key="14">
    <source>
        <dbReference type="EMBL" id="CAE6261392.1"/>
    </source>
</evidence>
<feature type="coiled-coil region" evidence="12">
    <location>
        <begin position="393"/>
        <end position="455"/>
    </location>
</feature>
<comment type="catalytic activity">
    <reaction evidence="11">
        <text>L-isoleucine + 2-oxoglutarate = (S)-3-methyl-2-oxopentanoate + L-glutamate</text>
        <dbReference type="Rhea" id="RHEA:24801"/>
        <dbReference type="ChEBI" id="CHEBI:16810"/>
        <dbReference type="ChEBI" id="CHEBI:29985"/>
        <dbReference type="ChEBI" id="CHEBI:35146"/>
        <dbReference type="ChEBI" id="CHEBI:58045"/>
        <dbReference type="EC" id="2.6.1.42"/>
    </reaction>
</comment>
<accession>A0A8S2B5N3</accession>
<organism evidence="14 15">
    <name type="scientific">Arabidopsis arenosa</name>
    <name type="common">Sand rock-cress</name>
    <name type="synonym">Cardaminopsis arenosa</name>
    <dbReference type="NCBI Taxonomy" id="38785"/>
    <lineage>
        <taxon>Eukaryota</taxon>
        <taxon>Viridiplantae</taxon>
        <taxon>Streptophyta</taxon>
        <taxon>Embryophyta</taxon>
        <taxon>Tracheophyta</taxon>
        <taxon>Spermatophyta</taxon>
        <taxon>Magnoliopsida</taxon>
        <taxon>eudicotyledons</taxon>
        <taxon>Gunneridae</taxon>
        <taxon>Pentapetalae</taxon>
        <taxon>rosids</taxon>
        <taxon>malvids</taxon>
        <taxon>Brassicales</taxon>
        <taxon>Brassicaceae</taxon>
        <taxon>Camelineae</taxon>
        <taxon>Arabidopsis</taxon>
    </lineage>
</organism>
<dbReference type="GO" id="GO:0009082">
    <property type="term" value="P:branched-chain amino acid biosynthetic process"/>
    <property type="evidence" value="ECO:0007669"/>
    <property type="project" value="UniProtKB-KW"/>
</dbReference>
<comment type="catalytic activity">
    <reaction evidence="11">
        <text>L-leucine + 2-oxoglutarate = 4-methyl-2-oxopentanoate + L-glutamate</text>
        <dbReference type="Rhea" id="RHEA:18321"/>
        <dbReference type="ChEBI" id="CHEBI:16810"/>
        <dbReference type="ChEBI" id="CHEBI:17865"/>
        <dbReference type="ChEBI" id="CHEBI:29985"/>
        <dbReference type="ChEBI" id="CHEBI:57427"/>
        <dbReference type="EC" id="2.6.1.42"/>
    </reaction>
</comment>
<comment type="cofactor">
    <cofactor evidence="1 10">
        <name>pyridoxal 5'-phosphate</name>
        <dbReference type="ChEBI" id="CHEBI:597326"/>
    </cofactor>
</comment>
<evidence type="ECO:0000256" key="9">
    <source>
        <dbReference type="ARBA" id="ARBA00024208"/>
    </source>
</evidence>
<protein>
    <recommendedName>
        <fullName evidence="11">Branched-chain-amino-acid aminotransferase</fullName>
        <ecNumber evidence="11">2.6.1.42</ecNumber>
    </recommendedName>
</protein>
<dbReference type="CDD" id="cd01557">
    <property type="entry name" value="BCAT_beta_family"/>
    <property type="match status" value="1"/>
</dbReference>
<dbReference type="GO" id="GO:0005737">
    <property type="term" value="C:cytoplasm"/>
    <property type="evidence" value="ECO:0007669"/>
    <property type="project" value="UniProtKB-ARBA"/>
</dbReference>
<keyword evidence="4 11" id="KW-0808">Transferase</keyword>
<dbReference type="Pfam" id="PF01063">
    <property type="entry name" value="Aminotran_4"/>
    <property type="match status" value="1"/>
</dbReference>
<dbReference type="NCBIfam" id="TIGR01123">
    <property type="entry name" value="ilvE_II"/>
    <property type="match status" value="1"/>
</dbReference>
<dbReference type="FunFam" id="3.30.470.10:FF:000003">
    <property type="entry name" value="Branched-chain-amino-acid aminotransferase"/>
    <property type="match status" value="1"/>
</dbReference>
<dbReference type="PANTHER" id="PTHR31908:SF2">
    <property type="entry name" value="PROTEIN CROWDED NUCLEI 4"/>
    <property type="match status" value="1"/>
</dbReference>
<keyword evidence="5 10" id="KW-0663">Pyridoxal phosphate</keyword>
<comment type="catalytic activity">
    <reaction evidence="11">
        <text>L-valine + 2-oxoglutarate = 3-methyl-2-oxobutanoate + L-glutamate</text>
        <dbReference type="Rhea" id="RHEA:24813"/>
        <dbReference type="ChEBI" id="CHEBI:11851"/>
        <dbReference type="ChEBI" id="CHEBI:16810"/>
        <dbReference type="ChEBI" id="CHEBI:29985"/>
        <dbReference type="ChEBI" id="CHEBI:57762"/>
        <dbReference type="EC" id="2.6.1.42"/>
    </reaction>
</comment>
<dbReference type="GO" id="GO:0008652">
    <property type="term" value="P:amino acid biosynthetic process"/>
    <property type="evidence" value="ECO:0007669"/>
    <property type="project" value="UniProtKB-KW"/>
</dbReference>
<feature type="compositionally biased region" description="Basic and acidic residues" evidence="13">
    <location>
        <begin position="760"/>
        <end position="785"/>
    </location>
</feature>
<feature type="compositionally biased region" description="Polar residues" evidence="13">
    <location>
        <begin position="834"/>
        <end position="843"/>
    </location>
</feature>
<evidence type="ECO:0000256" key="2">
    <source>
        <dbReference type="ARBA" id="ARBA00009320"/>
    </source>
</evidence>
<dbReference type="InterPro" id="IPR018300">
    <property type="entry name" value="Aminotrans_IV_CS"/>
</dbReference>
<keyword evidence="11" id="KW-0100">Branched-chain amino acid biosynthesis</keyword>
<dbReference type="PROSITE" id="PS00770">
    <property type="entry name" value="AA_TRANSFER_CLASS_4"/>
    <property type="match status" value="1"/>
</dbReference>
<evidence type="ECO:0000256" key="5">
    <source>
        <dbReference type="ARBA" id="ARBA00022898"/>
    </source>
</evidence>
<keyword evidence="6 12" id="KW-0175">Coiled coil</keyword>
<dbReference type="InterPro" id="IPR001544">
    <property type="entry name" value="Aminotrans_IV"/>
</dbReference>
<gene>
    <name evidence="14" type="ORF">AARE701A_LOCUS22466</name>
</gene>
<dbReference type="InterPro" id="IPR005786">
    <property type="entry name" value="B_amino_transII"/>
</dbReference>
<keyword evidence="11" id="KW-0028">Amino-acid biosynthesis</keyword>
<evidence type="ECO:0000256" key="4">
    <source>
        <dbReference type="ARBA" id="ARBA00022679"/>
    </source>
</evidence>
<dbReference type="InterPro" id="IPR043131">
    <property type="entry name" value="BCAT-like_N"/>
</dbReference>
<dbReference type="GO" id="GO:0006997">
    <property type="term" value="P:nucleus organization"/>
    <property type="evidence" value="ECO:0007669"/>
    <property type="project" value="InterPro"/>
</dbReference>
<keyword evidence="7" id="KW-0539">Nucleus</keyword>
<feature type="region of interest" description="Disordered" evidence="13">
    <location>
        <begin position="707"/>
        <end position="736"/>
    </location>
</feature>
<dbReference type="NCBIfam" id="NF009897">
    <property type="entry name" value="PRK13357.1"/>
    <property type="match status" value="1"/>
</dbReference>
<reference evidence="14" key="1">
    <citation type="submission" date="2021-01" db="EMBL/GenBank/DDBJ databases">
        <authorList>
            <person name="Bezrukov I."/>
        </authorList>
    </citation>
    <scope>NUCLEOTIDE SEQUENCE</scope>
</reference>
<dbReference type="PANTHER" id="PTHR31908">
    <property type="entry name" value="PROTEIN CROWDED NUCLEI 4"/>
    <property type="match status" value="1"/>
</dbReference>
<name>A0A8S2B5N3_ARAAE</name>
<dbReference type="Gene3D" id="3.30.470.10">
    <property type="match status" value="1"/>
</dbReference>
<dbReference type="InterPro" id="IPR036038">
    <property type="entry name" value="Aminotransferase-like"/>
</dbReference>
<dbReference type="InterPro" id="IPR040418">
    <property type="entry name" value="CRWN"/>
</dbReference>
<keyword evidence="3 11" id="KW-0032">Aminotransferase</keyword>
<evidence type="ECO:0000256" key="12">
    <source>
        <dbReference type="SAM" id="Coils"/>
    </source>
</evidence>
<dbReference type="GO" id="GO:0004084">
    <property type="term" value="F:branched-chain-amino-acid transaminase activity"/>
    <property type="evidence" value="ECO:0007669"/>
    <property type="project" value="UniProtKB-EC"/>
</dbReference>
<proteinExistence type="inferred from homology"/>
<comment type="similarity">
    <text evidence="9">Belongs to the CRWN family.</text>
</comment>
<evidence type="ECO:0000256" key="11">
    <source>
        <dbReference type="RuleBase" id="RU004517"/>
    </source>
</evidence>
<evidence type="ECO:0000256" key="7">
    <source>
        <dbReference type="ARBA" id="ARBA00023242"/>
    </source>
</evidence>
<evidence type="ECO:0000256" key="13">
    <source>
        <dbReference type="SAM" id="MobiDB-lite"/>
    </source>
</evidence>
<evidence type="ECO:0000256" key="1">
    <source>
        <dbReference type="ARBA" id="ARBA00001933"/>
    </source>
</evidence>
<feature type="coiled-coil region" evidence="12">
    <location>
        <begin position="481"/>
        <end position="672"/>
    </location>
</feature>
<dbReference type="FunFam" id="3.20.10.10:FF:000003">
    <property type="entry name" value="Branched-chain-amino-acid aminotransferase"/>
    <property type="match status" value="1"/>
</dbReference>
<dbReference type="EC" id="2.6.1.42" evidence="11"/>
<evidence type="ECO:0000256" key="3">
    <source>
        <dbReference type="ARBA" id="ARBA00022576"/>
    </source>
</evidence>
<dbReference type="InterPro" id="IPR043132">
    <property type="entry name" value="BCAT-like_C"/>
</dbReference>
<feature type="region of interest" description="Disordered" evidence="13">
    <location>
        <begin position="757"/>
        <end position="859"/>
    </location>
</feature>
<dbReference type="InterPro" id="IPR033939">
    <property type="entry name" value="BCAT_family"/>
</dbReference>
<keyword evidence="15" id="KW-1185">Reference proteome</keyword>
<dbReference type="EMBL" id="LR999458">
    <property type="protein sequence ID" value="CAE6261392.1"/>
    <property type="molecule type" value="Genomic_DNA"/>
</dbReference>
<evidence type="ECO:0000313" key="15">
    <source>
        <dbReference type="Proteomes" id="UP000682877"/>
    </source>
</evidence>
<comment type="subcellular location">
    <subcellularLocation>
        <location evidence="8">Nucleus lamina</location>
    </subcellularLocation>
</comment>
<feature type="compositionally biased region" description="Polar residues" evidence="13">
    <location>
        <begin position="805"/>
        <end position="817"/>
    </location>
</feature>
<evidence type="ECO:0000256" key="6">
    <source>
        <dbReference type="ARBA" id="ARBA00023054"/>
    </source>
</evidence>